<dbReference type="Gene3D" id="3.30.450.20">
    <property type="entry name" value="PAS domain"/>
    <property type="match status" value="1"/>
</dbReference>
<proteinExistence type="predicted"/>
<dbReference type="EC" id="2.7.13.3" evidence="2"/>
<dbReference type="InterPro" id="IPR003661">
    <property type="entry name" value="HisK_dim/P_dom"/>
</dbReference>
<evidence type="ECO:0000313" key="11">
    <source>
        <dbReference type="Proteomes" id="UP000053557"/>
    </source>
</evidence>
<dbReference type="PANTHER" id="PTHR43065">
    <property type="entry name" value="SENSOR HISTIDINE KINASE"/>
    <property type="match status" value="1"/>
</dbReference>
<evidence type="ECO:0000256" key="8">
    <source>
        <dbReference type="ARBA" id="ARBA00023012"/>
    </source>
</evidence>
<keyword evidence="11" id="KW-1185">Reference proteome</keyword>
<dbReference type="PROSITE" id="PS50109">
    <property type="entry name" value="HIS_KIN"/>
    <property type="match status" value="1"/>
</dbReference>
<dbReference type="Pfam" id="PF02518">
    <property type="entry name" value="HATPase_c"/>
    <property type="match status" value="1"/>
</dbReference>
<comment type="catalytic activity">
    <reaction evidence="1">
        <text>ATP + protein L-histidine = ADP + protein N-phospho-L-histidine.</text>
        <dbReference type="EC" id="2.7.13.3"/>
    </reaction>
</comment>
<dbReference type="OrthoDB" id="9815750at2"/>
<gene>
    <name evidence="10" type="ORF">ATW55_00215</name>
</gene>
<evidence type="ECO:0000256" key="1">
    <source>
        <dbReference type="ARBA" id="ARBA00000085"/>
    </source>
</evidence>
<dbReference type="Gene3D" id="1.10.287.130">
    <property type="match status" value="1"/>
</dbReference>
<dbReference type="RefSeq" id="WP_067713241.1">
    <property type="nucleotide sequence ID" value="NZ_LPVJ01000011.1"/>
</dbReference>
<dbReference type="SMART" id="SM00091">
    <property type="entry name" value="PAS"/>
    <property type="match status" value="1"/>
</dbReference>
<evidence type="ECO:0000259" key="9">
    <source>
        <dbReference type="PROSITE" id="PS50109"/>
    </source>
</evidence>
<name>A0A101XS55_9BACL</name>
<dbReference type="PRINTS" id="PR00344">
    <property type="entry name" value="BCTRLSENSOR"/>
</dbReference>
<dbReference type="Pfam" id="PF00512">
    <property type="entry name" value="HisKA"/>
    <property type="match status" value="1"/>
</dbReference>
<keyword evidence="3" id="KW-0597">Phosphoprotein</keyword>
<dbReference type="Pfam" id="PF00989">
    <property type="entry name" value="PAS"/>
    <property type="match status" value="1"/>
</dbReference>
<dbReference type="PANTHER" id="PTHR43065:SF10">
    <property type="entry name" value="PEROXIDE STRESS-ACTIVATED HISTIDINE KINASE MAK3"/>
    <property type="match status" value="1"/>
</dbReference>
<dbReference type="GO" id="GO:0000155">
    <property type="term" value="F:phosphorelay sensor kinase activity"/>
    <property type="evidence" value="ECO:0007669"/>
    <property type="project" value="InterPro"/>
</dbReference>
<dbReference type="Proteomes" id="UP000053557">
    <property type="component" value="Unassembled WGS sequence"/>
</dbReference>
<evidence type="ECO:0000256" key="6">
    <source>
        <dbReference type="ARBA" id="ARBA00022777"/>
    </source>
</evidence>
<keyword evidence="4" id="KW-0808">Transferase</keyword>
<dbReference type="InterPro" id="IPR036097">
    <property type="entry name" value="HisK_dim/P_sf"/>
</dbReference>
<feature type="domain" description="Histidine kinase" evidence="9">
    <location>
        <begin position="200"/>
        <end position="406"/>
    </location>
</feature>
<evidence type="ECO:0000256" key="5">
    <source>
        <dbReference type="ARBA" id="ARBA00022741"/>
    </source>
</evidence>
<keyword evidence="6" id="KW-0418">Kinase</keyword>
<dbReference type="SMART" id="SM00387">
    <property type="entry name" value="HATPase_c"/>
    <property type="match status" value="1"/>
</dbReference>
<dbReference type="Gene3D" id="3.30.565.10">
    <property type="entry name" value="Histidine kinase-like ATPase, C-terminal domain"/>
    <property type="match status" value="1"/>
</dbReference>
<dbReference type="InterPro" id="IPR013767">
    <property type="entry name" value="PAS_fold"/>
</dbReference>
<keyword evidence="8" id="KW-0902">Two-component regulatory system</keyword>
<organism evidence="10 11">
    <name type="scientific">Ferroacidibacillus organovorans</name>
    <dbReference type="NCBI Taxonomy" id="1765683"/>
    <lineage>
        <taxon>Bacteria</taxon>
        <taxon>Bacillati</taxon>
        <taxon>Bacillota</taxon>
        <taxon>Bacilli</taxon>
        <taxon>Bacillales</taxon>
        <taxon>Alicyclobacillaceae</taxon>
        <taxon>Ferroacidibacillus</taxon>
    </lineage>
</organism>
<evidence type="ECO:0000256" key="2">
    <source>
        <dbReference type="ARBA" id="ARBA00012438"/>
    </source>
</evidence>
<dbReference type="SUPFAM" id="SSF55874">
    <property type="entry name" value="ATPase domain of HSP90 chaperone/DNA topoisomerase II/histidine kinase"/>
    <property type="match status" value="1"/>
</dbReference>
<keyword evidence="7" id="KW-0067">ATP-binding</keyword>
<evidence type="ECO:0000256" key="4">
    <source>
        <dbReference type="ARBA" id="ARBA00022679"/>
    </source>
</evidence>
<protein>
    <recommendedName>
        <fullName evidence="2">histidine kinase</fullName>
        <ecNumber evidence="2">2.7.13.3</ecNumber>
    </recommendedName>
</protein>
<evidence type="ECO:0000313" key="10">
    <source>
        <dbReference type="EMBL" id="KUO96549.1"/>
    </source>
</evidence>
<dbReference type="InterPro" id="IPR035965">
    <property type="entry name" value="PAS-like_dom_sf"/>
</dbReference>
<dbReference type="GO" id="GO:0005524">
    <property type="term" value="F:ATP binding"/>
    <property type="evidence" value="ECO:0007669"/>
    <property type="project" value="UniProtKB-KW"/>
</dbReference>
<dbReference type="EMBL" id="LPVJ01000011">
    <property type="protein sequence ID" value="KUO96549.1"/>
    <property type="molecule type" value="Genomic_DNA"/>
</dbReference>
<comment type="caution">
    <text evidence="10">The sequence shown here is derived from an EMBL/GenBank/DDBJ whole genome shotgun (WGS) entry which is preliminary data.</text>
</comment>
<dbReference type="CDD" id="cd00130">
    <property type="entry name" value="PAS"/>
    <property type="match status" value="1"/>
</dbReference>
<sequence length="409" mass="45956">MRPERFSRRASALSILLILGAVLVVIKGFHQLAITSLSIIGALEGIVLLRTFLRPTVVCSDEMRMIHDAPFGMLFVDKKNVIQLCNDACSLMLGLEKQQILGNTVCDLCSVLKIALDEFEESAEGSIRERVIRNIELEFIHPQTKNAQILLVHLTRVSDHRTDQHLGYNIYFEDVTARTLWERHTLQNEKRLHVAEMAATAAHEIRNPLTTVRGFLQIQQKRHPATNGNRDLYKIMIEELDRVNTLITEYMTYARSPVHSDFVVINMRSLILDALCSSRAESSKPAIDVVCDSLDTSYVQGNPEDLKQVILHLLQNARDASPLGQPIEVRGMQCENVYRVEIIDHGEGISDLSFSHMFDPFFTTKKTGSGLGLSLSKNIVNLHAGTLTACRDENGTHFIMELPLTPCEA</sequence>
<accession>A0A101XS55</accession>
<evidence type="ECO:0000256" key="7">
    <source>
        <dbReference type="ARBA" id="ARBA00022840"/>
    </source>
</evidence>
<dbReference type="InterPro" id="IPR036890">
    <property type="entry name" value="HATPase_C_sf"/>
</dbReference>
<evidence type="ECO:0000256" key="3">
    <source>
        <dbReference type="ARBA" id="ARBA00022553"/>
    </source>
</evidence>
<dbReference type="InterPro" id="IPR003594">
    <property type="entry name" value="HATPase_dom"/>
</dbReference>
<dbReference type="GO" id="GO:0006355">
    <property type="term" value="P:regulation of DNA-templated transcription"/>
    <property type="evidence" value="ECO:0007669"/>
    <property type="project" value="InterPro"/>
</dbReference>
<dbReference type="SUPFAM" id="SSF47384">
    <property type="entry name" value="Homodimeric domain of signal transducing histidine kinase"/>
    <property type="match status" value="1"/>
</dbReference>
<dbReference type="InterPro" id="IPR005467">
    <property type="entry name" value="His_kinase_dom"/>
</dbReference>
<dbReference type="SUPFAM" id="SSF55785">
    <property type="entry name" value="PYP-like sensor domain (PAS domain)"/>
    <property type="match status" value="1"/>
</dbReference>
<dbReference type="CDD" id="cd00082">
    <property type="entry name" value="HisKA"/>
    <property type="match status" value="1"/>
</dbReference>
<keyword evidence="5" id="KW-0547">Nucleotide-binding</keyword>
<dbReference type="InterPro" id="IPR000014">
    <property type="entry name" value="PAS"/>
</dbReference>
<dbReference type="InterPro" id="IPR004358">
    <property type="entry name" value="Sig_transdc_His_kin-like_C"/>
</dbReference>
<reference evidence="10 11" key="1">
    <citation type="submission" date="2015-12" db="EMBL/GenBank/DDBJ databases">
        <title>Draft genome sequence of Acidibacillus ferrooxidans ITV001, isolated from a chalcopyrite acid mine drainage site in Brazil.</title>
        <authorList>
            <person name="Dall'Agnol H."/>
            <person name="Nancucheo I."/>
            <person name="Johnson B."/>
            <person name="Oliveira R."/>
            <person name="Leite L."/>
            <person name="Pylro V."/>
            <person name="Nunes G.L."/>
            <person name="Tzotzos G."/>
            <person name="Fernandes G.R."/>
            <person name="Dutra J."/>
            <person name="Orellana S.C."/>
            <person name="Oliveira G."/>
        </authorList>
    </citation>
    <scope>NUCLEOTIDE SEQUENCE [LARGE SCALE GENOMIC DNA]</scope>
    <source>
        <strain evidence="11">ITV01</strain>
    </source>
</reference>
<dbReference type="SMART" id="SM00388">
    <property type="entry name" value="HisKA"/>
    <property type="match status" value="1"/>
</dbReference>
<dbReference type="AlphaFoldDB" id="A0A101XS55"/>